<protein>
    <recommendedName>
        <fullName evidence="1">DUF6894 domain-containing protein</fullName>
    </recommendedName>
</protein>
<feature type="domain" description="DUF6894" evidence="1">
    <location>
        <begin position="3"/>
        <end position="73"/>
    </location>
</feature>
<evidence type="ECO:0000313" key="2">
    <source>
        <dbReference type="EMBL" id="MPR29173.1"/>
    </source>
</evidence>
<comment type="caution">
    <text evidence="2">The sequence shown here is derived from an EMBL/GenBank/DDBJ whole genome shotgun (WGS) entry which is preliminary data.</text>
</comment>
<reference evidence="2 3" key="1">
    <citation type="journal article" date="2019" name="Syst. Appl. Microbiol.">
        <title>Microvirga tunisiensis sp. nov., a root nodule symbiotic bacterium isolated from Lupinus micranthus and L. luteus grown in Northern Tunisia.</title>
        <authorList>
            <person name="Msaddak A."/>
            <person name="Rejili M."/>
            <person name="Duran D."/>
            <person name="Mars M."/>
            <person name="Palacios J.M."/>
            <person name="Ruiz-Argueso T."/>
            <person name="Rey L."/>
            <person name="Imperial J."/>
        </authorList>
    </citation>
    <scope>NUCLEOTIDE SEQUENCE [LARGE SCALE GENOMIC DNA]</scope>
    <source>
        <strain evidence="2 3">Lmie10</strain>
    </source>
</reference>
<sequence>MPRFFFHICSNGNGRSCDDLGLDFPSVETACSEALRAAQGLKGAFAARGEDPRDHAIEIENEAGEVVLHLSFSEIFDDSVGVVIPHSRKIQDREEA</sequence>
<gene>
    <name evidence="2" type="ORF">FS320_29750</name>
</gene>
<proteinExistence type="predicted"/>
<accession>A0A5N7MQF2</accession>
<dbReference type="InterPro" id="IPR054189">
    <property type="entry name" value="DUF6894"/>
</dbReference>
<dbReference type="Pfam" id="PF21834">
    <property type="entry name" value="DUF6894"/>
    <property type="match status" value="1"/>
</dbReference>
<evidence type="ECO:0000313" key="3">
    <source>
        <dbReference type="Proteomes" id="UP000403266"/>
    </source>
</evidence>
<dbReference type="RefSeq" id="WP_152715858.1">
    <property type="nucleotide sequence ID" value="NZ_VOSJ01000213.1"/>
</dbReference>
<dbReference type="Proteomes" id="UP000403266">
    <property type="component" value="Unassembled WGS sequence"/>
</dbReference>
<name>A0A5N7MQF2_9HYPH</name>
<organism evidence="2 3">
    <name type="scientific">Microvirga tunisiensis</name>
    <dbReference type="NCBI Taxonomy" id="2108360"/>
    <lineage>
        <taxon>Bacteria</taxon>
        <taxon>Pseudomonadati</taxon>
        <taxon>Pseudomonadota</taxon>
        <taxon>Alphaproteobacteria</taxon>
        <taxon>Hyphomicrobiales</taxon>
        <taxon>Methylobacteriaceae</taxon>
        <taxon>Microvirga</taxon>
    </lineage>
</organism>
<keyword evidence="3" id="KW-1185">Reference proteome</keyword>
<evidence type="ECO:0000259" key="1">
    <source>
        <dbReference type="Pfam" id="PF21834"/>
    </source>
</evidence>
<dbReference type="EMBL" id="VOSK01000205">
    <property type="protein sequence ID" value="MPR29173.1"/>
    <property type="molecule type" value="Genomic_DNA"/>
</dbReference>
<dbReference type="OrthoDB" id="8000819at2"/>
<dbReference type="AlphaFoldDB" id="A0A5N7MQF2"/>